<keyword evidence="4" id="KW-1185">Reference proteome</keyword>
<feature type="compositionally biased region" description="Basic and acidic residues" evidence="1">
    <location>
        <begin position="251"/>
        <end position="262"/>
    </location>
</feature>
<evidence type="ECO:0000313" key="3">
    <source>
        <dbReference type="EMBL" id="KAF4468924.1"/>
    </source>
</evidence>
<name>A0A8H4LK63_9HYPO</name>
<feature type="region of interest" description="Disordered" evidence="1">
    <location>
        <begin position="251"/>
        <end position="272"/>
    </location>
</feature>
<accession>A0A8H4LK63</accession>
<evidence type="ECO:0000256" key="1">
    <source>
        <dbReference type="SAM" id="MobiDB-lite"/>
    </source>
</evidence>
<dbReference type="AlphaFoldDB" id="A0A8H4LK63"/>
<sequence>MSNPNEGGHGGEGGDYIQDEDCLARAPRGPRADRRYWDMNNRQPFVATTGHSFFNNDRFANARYRPTRKPCASDESSQVRIQAEYRDRVESVVDSLLEEAESSKDWGGAPSWTEKLKSLKFVAENSETTETKDQDVNVEYGVRQAHLDLSRDMPVRCILRSTDWTRPEWELSAGTIISAPVHTASNDHIVSVSDPDLSISRAGIVFSKFRKMIVVQVWSRHVVCLPLFSYGNKGLEGRYYMRDEYLDIRDVEDDKPKPKQTDNEPLMAKRHPAWPPHNTFITGFTVVKMTEKLVHEKRSKCSVEGKISKDELERLCDLCSALDERSRKLNASLPETEG</sequence>
<dbReference type="InterPro" id="IPR046497">
    <property type="entry name" value="DUF6590"/>
</dbReference>
<organism evidence="3 4">
    <name type="scientific">Fusarium albosuccineum</name>
    <dbReference type="NCBI Taxonomy" id="1237068"/>
    <lineage>
        <taxon>Eukaryota</taxon>
        <taxon>Fungi</taxon>
        <taxon>Dikarya</taxon>
        <taxon>Ascomycota</taxon>
        <taxon>Pezizomycotina</taxon>
        <taxon>Sordariomycetes</taxon>
        <taxon>Hypocreomycetidae</taxon>
        <taxon>Hypocreales</taxon>
        <taxon>Nectriaceae</taxon>
        <taxon>Fusarium</taxon>
        <taxon>Fusarium decemcellulare species complex</taxon>
    </lineage>
</organism>
<protein>
    <recommendedName>
        <fullName evidence="2">DUF6590 domain-containing protein</fullName>
    </recommendedName>
</protein>
<proteinExistence type="predicted"/>
<evidence type="ECO:0000313" key="4">
    <source>
        <dbReference type="Proteomes" id="UP000554235"/>
    </source>
</evidence>
<dbReference type="OrthoDB" id="3438983at2759"/>
<comment type="caution">
    <text evidence="3">The sequence shown here is derived from an EMBL/GenBank/DDBJ whole genome shotgun (WGS) entry which is preliminary data.</text>
</comment>
<dbReference type="Proteomes" id="UP000554235">
    <property type="component" value="Unassembled WGS sequence"/>
</dbReference>
<feature type="domain" description="DUF6590" evidence="2">
    <location>
        <begin position="173"/>
        <end position="315"/>
    </location>
</feature>
<gene>
    <name evidence="3" type="ORF">FALBO_4181</name>
</gene>
<dbReference type="EMBL" id="JAADYS010000543">
    <property type="protein sequence ID" value="KAF4468924.1"/>
    <property type="molecule type" value="Genomic_DNA"/>
</dbReference>
<evidence type="ECO:0000259" key="2">
    <source>
        <dbReference type="Pfam" id="PF20233"/>
    </source>
</evidence>
<reference evidence="3 4" key="1">
    <citation type="submission" date="2020-01" db="EMBL/GenBank/DDBJ databases">
        <title>Identification and distribution of gene clusters putatively required for synthesis of sphingolipid metabolism inhibitors in phylogenetically diverse species of the filamentous fungus Fusarium.</title>
        <authorList>
            <person name="Kim H.-S."/>
            <person name="Busman M."/>
            <person name="Brown D.W."/>
            <person name="Divon H."/>
            <person name="Uhlig S."/>
            <person name="Proctor R.H."/>
        </authorList>
    </citation>
    <scope>NUCLEOTIDE SEQUENCE [LARGE SCALE GENOMIC DNA]</scope>
    <source>
        <strain evidence="3 4">NRRL 20459</strain>
    </source>
</reference>
<dbReference type="Pfam" id="PF20233">
    <property type="entry name" value="DUF6590"/>
    <property type="match status" value="1"/>
</dbReference>